<protein>
    <recommendedName>
        <fullName evidence="4">Plasmid segregation centromere-binding protein ParR</fullName>
    </recommendedName>
</protein>
<dbReference type="EMBL" id="JBHUMF010000017">
    <property type="protein sequence ID" value="MFD2680733.1"/>
    <property type="molecule type" value="Genomic_DNA"/>
</dbReference>
<comment type="caution">
    <text evidence="2">The sequence shown here is derived from an EMBL/GenBank/DDBJ whole genome shotgun (WGS) entry which is preliminary data.</text>
</comment>
<sequence>MSSEMKRGQPITFRVPSDTPDHIVKHLQQLKETERRNFSSKMAEYVIEGVNQSYSKQKETITVPLPKGLNKSQRDWLKHEQSQALLGSIVYQLLSDPVRTASLISSMNHGEIEMKDYIDFNEEIASSLETEKEQETVLNKKVEVTNTNSTNYSDDDLDNFDWSTAAKPELDSNEQEENHEEDLDDLLGGFLAQMND</sequence>
<name>A0ABW5RQC3_9BACI</name>
<reference evidence="3" key="1">
    <citation type="journal article" date="2019" name="Int. J. Syst. Evol. Microbiol.">
        <title>The Global Catalogue of Microorganisms (GCM) 10K type strain sequencing project: providing services to taxonomists for standard genome sequencing and annotation.</title>
        <authorList>
            <consortium name="The Broad Institute Genomics Platform"/>
            <consortium name="The Broad Institute Genome Sequencing Center for Infectious Disease"/>
            <person name="Wu L."/>
            <person name="Ma J."/>
        </authorList>
    </citation>
    <scope>NUCLEOTIDE SEQUENCE [LARGE SCALE GENOMIC DNA]</scope>
    <source>
        <strain evidence="3">KCTC 3913</strain>
    </source>
</reference>
<dbReference type="Proteomes" id="UP001597506">
    <property type="component" value="Unassembled WGS sequence"/>
</dbReference>
<feature type="region of interest" description="Disordered" evidence="1">
    <location>
        <begin position="147"/>
        <end position="196"/>
    </location>
</feature>
<evidence type="ECO:0008006" key="4">
    <source>
        <dbReference type="Google" id="ProtNLM"/>
    </source>
</evidence>
<dbReference type="RefSeq" id="WP_377934395.1">
    <property type="nucleotide sequence ID" value="NZ_JBHUMF010000017.1"/>
</dbReference>
<accession>A0ABW5RQC3</accession>
<gene>
    <name evidence="2" type="ORF">ACFSUL_08170</name>
</gene>
<evidence type="ECO:0000313" key="2">
    <source>
        <dbReference type="EMBL" id="MFD2680733.1"/>
    </source>
</evidence>
<keyword evidence="3" id="KW-1185">Reference proteome</keyword>
<evidence type="ECO:0000313" key="3">
    <source>
        <dbReference type="Proteomes" id="UP001597506"/>
    </source>
</evidence>
<organism evidence="2 3">
    <name type="scientific">Bacillus seohaeanensis</name>
    <dbReference type="NCBI Taxonomy" id="284580"/>
    <lineage>
        <taxon>Bacteria</taxon>
        <taxon>Bacillati</taxon>
        <taxon>Bacillota</taxon>
        <taxon>Bacilli</taxon>
        <taxon>Bacillales</taxon>
        <taxon>Bacillaceae</taxon>
        <taxon>Bacillus</taxon>
    </lineage>
</organism>
<proteinExistence type="predicted"/>
<feature type="compositionally biased region" description="Acidic residues" evidence="1">
    <location>
        <begin position="171"/>
        <end position="185"/>
    </location>
</feature>
<evidence type="ECO:0000256" key="1">
    <source>
        <dbReference type="SAM" id="MobiDB-lite"/>
    </source>
</evidence>